<dbReference type="RefSeq" id="YP_010754445.1">
    <property type="nucleotide sequence ID" value="NC_073460.1"/>
</dbReference>
<organism evidence="1 2">
    <name type="scientific">Microbacterium phage Footloose</name>
    <dbReference type="NCBI Taxonomy" id="2836048"/>
    <lineage>
        <taxon>Viruses</taxon>
        <taxon>Duplodnaviria</taxon>
        <taxon>Heunggongvirae</taxon>
        <taxon>Uroviricota</taxon>
        <taxon>Caudoviricetes</taxon>
        <taxon>Footloosevirus</taxon>
        <taxon>Footloosevirus footloose</taxon>
    </lineage>
</organism>
<protein>
    <submittedName>
        <fullName evidence="1">Uncharacterized protein</fullName>
    </submittedName>
</protein>
<dbReference type="EMBL" id="MZ150789">
    <property type="protein sequence ID" value="QWY84630.1"/>
    <property type="molecule type" value="Genomic_DNA"/>
</dbReference>
<name>A0A8F3ECQ4_9CAUD</name>
<reference evidence="1" key="1">
    <citation type="submission" date="2021-05" db="EMBL/GenBank/DDBJ databases">
        <authorList>
            <person name="Brink J."/>
            <person name="Busse A.L."/>
            <person name="Crowley H.J."/>
            <person name="Hall C.J."/>
            <person name="Hetherington P."/>
            <person name="Hovde T.M."/>
            <person name="Johnson J.A."/>
            <person name="Karch K.E."/>
            <person name="Krueger C.J."/>
            <person name="Lundberg T.J."/>
            <person name="Madla Sanchez I."/>
            <person name="Mathiesen C."/>
            <person name="Moore L.J."/>
            <person name="Nordberg R.J."/>
            <person name="Petersen I.M."/>
            <person name="Piton K.L."/>
            <person name="Rozycki S.T."/>
            <person name="Rutten E."/>
            <person name="Samuelson I.O."/>
            <person name="Sarkilahti S.K."/>
            <person name="Schubert K.A."/>
            <person name="Stamness T.F."/>
            <person name="Tinman A.J."/>
            <person name="Tutterrow P.B."/>
            <person name="Wanzek N.C."/>
            <person name="Wheeler C.D."/>
            <person name="Spring A.M."/>
            <person name="Klyczek K."/>
            <person name="Garlena R.A."/>
            <person name="Russell D.A."/>
            <person name="Pope W.H."/>
            <person name="Jacobs-Sera D."/>
            <person name="Hatfull G.F."/>
        </authorList>
    </citation>
    <scope>NUCLEOTIDE SEQUENCE</scope>
</reference>
<accession>A0A8F3ECQ4</accession>
<evidence type="ECO:0000313" key="2">
    <source>
        <dbReference type="Proteomes" id="UP000693692"/>
    </source>
</evidence>
<dbReference type="KEGG" id="vg:80019036"/>
<proteinExistence type="predicted"/>
<evidence type="ECO:0000313" key="1">
    <source>
        <dbReference type="EMBL" id="QWY84630.1"/>
    </source>
</evidence>
<gene>
    <name evidence="1" type="primary">48</name>
    <name evidence="1" type="ORF">SEA_FOOTLOOSE_48</name>
</gene>
<sequence length="104" mass="11834">MNNTSIDDERTRIEQSNDVAAIVFTKIKKAWPDLHPVLDLRYGIADALWAAGFRRCQGEPSDVQVLAALNARWKYDPPFDDIADWSVESVEDMRVSLRAAWSAR</sequence>
<dbReference type="GeneID" id="80019036"/>
<keyword evidence="2" id="KW-1185">Reference proteome</keyword>
<dbReference type="Proteomes" id="UP000693692">
    <property type="component" value="Segment"/>
</dbReference>